<dbReference type="PANTHER" id="PTHR20883:SF49">
    <property type="entry name" value="PHYTANOYL-COA DIOXYGENASE"/>
    <property type="match status" value="1"/>
</dbReference>
<dbReference type="EMBL" id="JAGRRH010000010">
    <property type="protein sequence ID" value="KAG7362873.1"/>
    <property type="molecule type" value="Genomic_DNA"/>
</dbReference>
<proteinExistence type="predicted"/>
<dbReference type="AlphaFoldDB" id="A0A9K3LIW6"/>
<sequence>MAFFVSFSTTTTGSPTPARQNYDSLPTLFLRANPSEFNEKVSTPTSRNRNGRAKKEDVDVWLNGMGLQTVPSKNPAANNQRRRRPAQSSSRPSAIANKSNIGTETQLNYARNGHAVLRSFISPVVANLTDIRFQLHDYAQRKELDAWKQKVQVASNSQHSNFDAVCDTVKACQEALQSLGVTASLPFLQYFNTWQHLPDVKSLALSLGEAASVLLDVPTVRLYQDALFWKRQQDGPTPWHVDARMAPFDTAQMITFWIPLEAVPRDGTALIFCSKSHADMALPYWNPVPSLQANQNNLSSEWDRLEDRYPKRLVDYMPMQLGDVTVHSGWTLHCSNGNDNNQQRNDRMALAITFVDGDAEIRHDWKNVGDNEDRWSYSAWCDKVPPRTKFTHPLVPIVWPSSII</sequence>
<organism evidence="3 4">
    <name type="scientific">Nitzschia inconspicua</name>
    <dbReference type="NCBI Taxonomy" id="303405"/>
    <lineage>
        <taxon>Eukaryota</taxon>
        <taxon>Sar</taxon>
        <taxon>Stramenopiles</taxon>
        <taxon>Ochrophyta</taxon>
        <taxon>Bacillariophyta</taxon>
        <taxon>Bacillariophyceae</taxon>
        <taxon>Bacillariophycidae</taxon>
        <taxon>Bacillariales</taxon>
        <taxon>Bacillariaceae</taxon>
        <taxon>Nitzschia</taxon>
    </lineage>
</organism>
<feature type="region of interest" description="Disordered" evidence="2">
    <location>
        <begin position="1"/>
        <end position="100"/>
    </location>
</feature>
<evidence type="ECO:0000313" key="4">
    <source>
        <dbReference type="Proteomes" id="UP000693970"/>
    </source>
</evidence>
<gene>
    <name evidence="3" type="ORF">IV203_026233</name>
</gene>
<comment type="cofactor">
    <cofactor evidence="1">
        <name>Fe cation</name>
        <dbReference type="ChEBI" id="CHEBI:24875"/>
    </cofactor>
</comment>
<keyword evidence="3" id="KW-0560">Oxidoreductase</keyword>
<dbReference type="Pfam" id="PF05721">
    <property type="entry name" value="PhyH"/>
    <property type="match status" value="1"/>
</dbReference>
<dbReference type="InterPro" id="IPR008775">
    <property type="entry name" value="Phytyl_CoA_dOase-like"/>
</dbReference>
<dbReference type="Proteomes" id="UP000693970">
    <property type="component" value="Unassembled WGS sequence"/>
</dbReference>
<keyword evidence="3" id="KW-0223">Dioxygenase</keyword>
<evidence type="ECO:0000256" key="2">
    <source>
        <dbReference type="SAM" id="MobiDB-lite"/>
    </source>
</evidence>
<evidence type="ECO:0000256" key="1">
    <source>
        <dbReference type="ARBA" id="ARBA00001962"/>
    </source>
</evidence>
<keyword evidence="4" id="KW-1185">Reference proteome</keyword>
<protein>
    <submittedName>
        <fullName evidence="3">Phytanoyl-CoA dioxygenase family protein</fullName>
    </submittedName>
</protein>
<reference evidence="3" key="2">
    <citation type="submission" date="2021-04" db="EMBL/GenBank/DDBJ databases">
        <authorList>
            <person name="Podell S."/>
        </authorList>
    </citation>
    <scope>NUCLEOTIDE SEQUENCE</scope>
    <source>
        <strain evidence="3">Hildebrandi</strain>
    </source>
</reference>
<dbReference type="OrthoDB" id="445007at2759"/>
<comment type="caution">
    <text evidence="3">The sequence shown here is derived from an EMBL/GenBank/DDBJ whole genome shotgun (WGS) entry which is preliminary data.</text>
</comment>
<reference evidence="3" key="1">
    <citation type="journal article" date="2021" name="Sci. Rep.">
        <title>Diploid genomic architecture of Nitzschia inconspicua, an elite biomass production diatom.</title>
        <authorList>
            <person name="Oliver A."/>
            <person name="Podell S."/>
            <person name="Pinowska A."/>
            <person name="Traller J.C."/>
            <person name="Smith S.R."/>
            <person name="McClure R."/>
            <person name="Beliaev A."/>
            <person name="Bohutskyi P."/>
            <person name="Hill E.A."/>
            <person name="Rabines A."/>
            <person name="Zheng H."/>
            <person name="Allen L.Z."/>
            <person name="Kuo A."/>
            <person name="Grigoriev I.V."/>
            <person name="Allen A.E."/>
            <person name="Hazlebeck D."/>
            <person name="Allen E.E."/>
        </authorList>
    </citation>
    <scope>NUCLEOTIDE SEQUENCE</scope>
    <source>
        <strain evidence="3">Hildebrandi</strain>
    </source>
</reference>
<feature type="compositionally biased region" description="Low complexity" evidence="2">
    <location>
        <begin position="1"/>
        <end position="16"/>
    </location>
</feature>
<accession>A0A9K3LIW6</accession>
<dbReference type="GO" id="GO:0051213">
    <property type="term" value="F:dioxygenase activity"/>
    <property type="evidence" value="ECO:0007669"/>
    <property type="project" value="UniProtKB-KW"/>
</dbReference>
<name>A0A9K3LIW6_9STRA</name>
<evidence type="ECO:0000313" key="3">
    <source>
        <dbReference type="EMBL" id="KAG7362873.1"/>
    </source>
</evidence>
<dbReference type="PANTHER" id="PTHR20883">
    <property type="entry name" value="PHYTANOYL-COA DIOXYGENASE DOMAIN CONTAINING 1"/>
    <property type="match status" value="1"/>
</dbReference>